<evidence type="ECO:0000313" key="2">
    <source>
        <dbReference type="EMBL" id="KAF2109499.1"/>
    </source>
</evidence>
<feature type="region of interest" description="Disordered" evidence="1">
    <location>
        <begin position="64"/>
        <end position="155"/>
    </location>
</feature>
<gene>
    <name evidence="2" type="ORF">BDV96DRAFT_238528</name>
</gene>
<protein>
    <submittedName>
        <fullName evidence="2">Uncharacterized protein</fullName>
    </submittedName>
</protein>
<accession>A0A6A5YQI1</accession>
<dbReference type="EMBL" id="ML977342">
    <property type="protein sequence ID" value="KAF2109499.1"/>
    <property type="molecule type" value="Genomic_DNA"/>
</dbReference>
<proteinExistence type="predicted"/>
<keyword evidence="3" id="KW-1185">Reference proteome</keyword>
<reference evidence="2" key="1">
    <citation type="journal article" date="2020" name="Stud. Mycol.">
        <title>101 Dothideomycetes genomes: a test case for predicting lifestyles and emergence of pathogens.</title>
        <authorList>
            <person name="Haridas S."/>
            <person name="Albert R."/>
            <person name="Binder M."/>
            <person name="Bloem J."/>
            <person name="Labutti K."/>
            <person name="Salamov A."/>
            <person name="Andreopoulos B."/>
            <person name="Baker S."/>
            <person name="Barry K."/>
            <person name="Bills G."/>
            <person name="Bluhm B."/>
            <person name="Cannon C."/>
            <person name="Castanera R."/>
            <person name="Culley D."/>
            <person name="Daum C."/>
            <person name="Ezra D."/>
            <person name="Gonzalez J."/>
            <person name="Henrissat B."/>
            <person name="Kuo A."/>
            <person name="Liang C."/>
            <person name="Lipzen A."/>
            <person name="Lutzoni F."/>
            <person name="Magnuson J."/>
            <person name="Mondo S."/>
            <person name="Nolan M."/>
            <person name="Ohm R."/>
            <person name="Pangilinan J."/>
            <person name="Park H.-J."/>
            <person name="Ramirez L."/>
            <person name="Alfaro M."/>
            <person name="Sun H."/>
            <person name="Tritt A."/>
            <person name="Yoshinaga Y."/>
            <person name="Zwiers L.-H."/>
            <person name="Turgeon B."/>
            <person name="Goodwin S."/>
            <person name="Spatafora J."/>
            <person name="Crous P."/>
            <person name="Grigoriev I."/>
        </authorList>
    </citation>
    <scope>NUCLEOTIDE SEQUENCE</scope>
    <source>
        <strain evidence="2">CBS 627.86</strain>
    </source>
</reference>
<name>A0A6A5YQI1_9PLEO</name>
<feature type="compositionally biased region" description="Basic and acidic residues" evidence="1">
    <location>
        <begin position="64"/>
        <end position="86"/>
    </location>
</feature>
<dbReference type="AlphaFoldDB" id="A0A6A5YQI1"/>
<dbReference type="Proteomes" id="UP000799770">
    <property type="component" value="Unassembled WGS sequence"/>
</dbReference>
<organism evidence="2 3">
    <name type="scientific">Lophiotrema nucula</name>
    <dbReference type="NCBI Taxonomy" id="690887"/>
    <lineage>
        <taxon>Eukaryota</taxon>
        <taxon>Fungi</taxon>
        <taxon>Dikarya</taxon>
        <taxon>Ascomycota</taxon>
        <taxon>Pezizomycotina</taxon>
        <taxon>Dothideomycetes</taxon>
        <taxon>Pleosporomycetidae</taxon>
        <taxon>Pleosporales</taxon>
        <taxon>Lophiotremataceae</taxon>
        <taxon>Lophiotrema</taxon>
    </lineage>
</organism>
<sequence>MASDSPRKRAAFDEPVEVEERKKVKIINEEAATSLQSASIVLDGRYDQGSGRISWLDVVPDEGLQQRKDAEHSDTQHVSKIEEIKENTQVNHLLNDSAPREIANGSREAIPTTADDEAQASGSATVVRVQSSHLPNRDSASISASESGYDTDEADLAQERAFEEGNDDE</sequence>
<evidence type="ECO:0000313" key="3">
    <source>
        <dbReference type="Proteomes" id="UP000799770"/>
    </source>
</evidence>
<feature type="compositionally biased region" description="Polar residues" evidence="1">
    <location>
        <begin position="120"/>
        <end position="148"/>
    </location>
</feature>
<evidence type="ECO:0000256" key="1">
    <source>
        <dbReference type="SAM" id="MobiDB-lite"/>
    </source>
</evidence>